<evidence type="ECO:0008006" key="4">
    <source>
        <dbReference type="Google" id="ProtNLM"/>
    </source>
</evidence>
<keyword evidence="3" id="KW-1185">Reference proteome</keyword>
<keyword evidence="1" id="KW-0732">Signal</keyword>
<feature type="chain" id="PRO_5005818518" description="Lipoprotein" evidence="1">
    <location>
        <begin position="23"/>
        <end position="250"/>
    </location>
</feature>
<dbReference type="STRING" id="1202724.AM493_18790"/>
<evidence type="ECO:0000256" key="1">
    <source>
        <dbReference type="SAM" id="SignalP"/>
    </source>
</evidence>
<comment type="caution">
    <text evidence="2">The sequence shown here is derived from an EMBL/GenBank/DDBJ whole genome shotgun (WGS) entry which is preliminary data.</text>
</comment>
<dbReference type="PATRIC" id="fig|1202724.3.peg.3901"/>
<feature type="signal peptide" evidence="1">
    <location>
        <begin position="1"/>
        <end position="22"/>
    </location>
</feature>
<dbReference type="RefSeq" id="WP_054409594.1">
    <property type="nucleotide sequence ID" value="NZ_FOYA01000002.1"/>
</dbReference>
<name>A0A0M8MKT6_9FLAO</name>
<dbReference type="PROSITE" id="PS51257">
    <property type="entry name" value="PROKAR_LIPOPROTEIN"/>
    <property type="match status" value="1"/>
</dbReference>
<sequence>MKTRLLLALGAFVGFLTTSCNINETITFSEDGSGVMKLEMDGEQLMAMAGGQMGDKKERIDSTFNFREVFKGKADSIAKLPKAEQDRIKALQNLEGHLLMDSESGELKITFDNKFKNASELVNMMNGTSEFKKGFLKGAAQGMQEEGMPDMGLDDAEPAITYSYDGKKFKKTVAEVPPKEEEEENEIMAQLYQAFEGSTYTVNYKFPKKIKSVSNKAGKISDDKKTVTVVYQLVDYMDNPKSMDLEVVFE</sequence>
<accession>A0A0M8MKT6</accession>
<organism evidence="2 3">
    <name type="scientific">Flavobacterium akiainvivens</name>
    <dbReference type="NCBI Taxonomy" id="1202724"/>
    <lineage>
        <taxon>Bacteria</taxon>
        <taxon>Pseudomonadati</taxon>
        <taxon>Bacteroidota</taxon>
        <taxon>Flavobacteriia</taxon>
        <taxon>Flavobacteriales</taxon>
        <taxon>Flavobacteriaceae</taxon>
        <taxon>Flavobacterium</taxon>
    </lineage>
</organism>
<dbReference type="EMBL" id="LIYD01000005">
    <property type="protein sequence ID" value="KOS07877.1"/>
    <property type="molecule type" value="Genomic_DNA"/>
</dbReference>
<protein>
    <recommendedName>
        <fullName evidence="4">Lipoprotein</fullName>
    </recommendedName>
</protein>
<reference evidence="2 3" key="1">
    <citation type="submission" date="2015-08" db="EMBL/GenBank/DDBJ databases">
        <title>Whole genome sequence of Flavobacterium akiainvivens IK-1T, from decaying Wikstroemia oahuensis, an endemic Hawaiian shrub.</title>
        <authorList>
            <person name="Wan X."/>
            <person name="Hou S."/>
            <person name="Saito J."/>
            <person name="Donachie S."/>
        </authorList>
    </citation>
    <scope>NUCLEOTIDE SEQUENCE [LARGE SCALE GENOMIC DNA]</scope>
    <source>
        <strain evidence="2 3">IK-1</strain>
    </source>
</reference>
<gene>
    <name evidence="2" type="ORF">AM493_18790</name>
</gene>
<proteinExistence type="predicted"/>
<dbReference type="Proteomes" id="UP000037755">
    <property type="component" value="Unassembled WGS sequence"/>
</dbReference>
<evidence type="ECO:0000313" key="3">
    <source>
        <dbReference type="Proteomes" id="UP000037755"/>
    </source>
</evidence>
<dbReference type="OrthoDB" id="978531at2"/>
<evidence type="ECO:0000313" key="2">
    <source>
        <dbReference type="EMBL" id="KOS07877.1"/>
    </source>
</evidence>
<dbReference type="AlphaFoldDB" id="A0A0M8MKT6"/>